<keyword evidence="3 5" id="KW-1133">Transmembrane helix</keyword>
<evidence type="ECO:0000256" key="1">
    <source>
        <dbReference type="ARBA" id="ARBA00004141"/>
    </source>
</evidence>
<dbReference type="RefSeq" id="WP_008515242.1">
    <property type="nucleotide sequence ID" value="NZ_ACJM01000003.1"/>
</dbReference>
<gene>
    <name evidence="7" type="ORF">DealDRAFT_0891</name>
</gene>
<comment type="subcellular location">
    <subcellularLocation>
        <location evidence="1">Membrane</location>
        <topology evidence="1">Multi-pass membrane protein</topology>
    </subcellularLocation>
</comment>
<dbReference type="InterPro" id="IPR013525">
    <property type="entry name" value="ABC2_TM"/>
</dbReference>
<feature type="transmembrane region" description="Helical" evidence="5">
    <location>
        <begin position="240"/>
        <end position="263"/>
    </location>
</feature>
<dbReference type="PANTHER" id="PTHR43027:SF2">
    <property type="entry name" value="TRANSPORT PERMEASE PROTEIN"/>
    <property type="match status" value="1"/>
</dbReference>
<evidence type="ECO:0000256" key="5">
    <source>
        <dbReference type="SAM" id="Phobius"/>
    </source>
</evidence>
<dbReference type="AlphaFoldDB" id="C0GEI2"/>
<dbReference type="GO" id="GO:0140359">
    <property type="term" value="F:ABC-type transporter activity"/>
    <property type="evidence" value="ECO:0007669"/>
    <property type="project" value="InterPro"/>
</dbReference>
<protein>
    <submittedName>
        <fullName evidence="7">ABC-2 type transporter</fullName>
    </submittedName>
</protein>
<dbReference type="Proteomes" id="UP000006443">
    <property type="component" value="Unassembled WGS sequence"/>
</dbReference>
<evidence type="ECO:0000313" key="8">
    <source>
        <dbReference type="Proteomes" id="UP000006443"/>
    </source>
</evidence>
<dbReference type="PROSITE" id="PS51012">
    <property type="entry name" value="ABC_TM2"/>
    <property type="match status" value="1"/>
</dbReference>
<organism evidence="7 8">
    <name type="scientific">Dethiobacter alkaliphilus AHT 1</name>
    <dbReference type="NCBI Taxonomy" id="555088"/>
    <lineage>
        <taxon>Bacteria</taxon>
        <taxon>Bacillati</taxon>
        <taxon>Bacillota</taxon>
        <taxon>Dethiobacteria</taxon>
        <taxon>Dethiobacterales</taxon>
        <taxon>Dethiobacteraceae</taxon>
        <taxon>Dethiobacter</taxon>
    </lineage>
</organism>
<dbReference type="InterPro" id="IPR047817">
    <property type="entry name" value="ABC2_TM_bact-type"/>
</dbReference>
<dbReference type="InterPro" id="IPR052902">
    <property type="entry name" value="ABC-2_transporter"/>
</dbReference>
<dbReference type="PANTHER" id="PTHR43027">
    <property type="entry name" value="DOXORUBICIN RESISTANCE ABC TRANSPORTER PERMEASE PROTEIN DRRC-RELATED"/>
    <property type="match status" value="1"/>
</dbReference>
<dbReference type="OrthoDB" id="111284at2"/>
<keyword evidence="2 5" id="KW-0812">Transmembrane</keyword>
<dbReference type="STRING" id="555088.DealDRAFT_0891"/>
<evidence type="ECO:0000256" key="4">
    <source>
        <dbReference type="ARBA" id="ARBA00023136"/>
    </source>
</evidence>
<evidence type="ECO:0000256" key="2">
    <source>
        <dbReference type="ARBA" id="ARBA00022692"/>
    </source>
</evidence>
<dbReference type="EMBL" id="ACJM01000003">
    <property type="protein sequence ID" value="EEG78476.1"/>
    <property type="molecule type" value="Genomic_DNA"/>
</dbReference>
<feature type="transmembrane region" description="Helical" evidence="5">
    <location>
        <begin position="334"/>
        <end position="352"/>
    </location>
</feature>
<feature type="domain" description="ABC transmembrane type-2" evidence="6">
    <location>
        <begin position="125"/>
        <end position="355"/>
    </location>
</feature>
<evidence type="ECO:0000259" key="6">
    <source>
        <dbReference type="PROSITE" id="PS51012"/>
    </source>
</evidence>
<name>C0GEI2_DETAL</name>
<feature type="transmembrane region" description="Helical" evidence="5">
    <location>
        <begin position="163"/>
        <end position="186"/>
    </location>
</feature>
<dbReference type="GO" id="GO:0016020">
    <property type="term" value="C:membrane"/>
    <property type="evidence" value="ECO:0007669"/>
    <property type="project" value="UniProtKB-SubCell"/>
</dbReference>
<dbReference type="eggNOG" id="COG0842">
    <property type="taxonomic scope" value="Bacteria"/>
</dbReference>
<evidence type="ECO:0000256" key="3">
    <source>
        <dbReference type="ARBA" id="ARBA00022989"/>
    </source>
</evidence>
<feature type="transmembrane region" description="Helical" evidence="5">
    <location>
        <begin position="207"/>
        <end position="234"/>
    </location>
</feature>
<dbReference type="Pfam" id="PF12698">
    <property type="entry name" value="ABC2_membrane_3"/>
    <property type="match status" value="1"/>
</dbReference>
<keyword evidence="8" id="KW-1185">Reference proteome</keyword>
<reference evidence="7 8" key="1">
    <citation type="submission" date="2009-02" db="EMBL/GenBank/DDBJ databases">
        <title>Sequencing of the draft genome and assembly of Dethiobacter alkaliphilus AHT 1.</title>
        <authorList>
            <consortium name="US DOE Joint Genome Institute (JGI-PGF)"/>
            <person name="Lucas S."/>
            <person name="Copeland A."/>
            <person name="Lapidus A."/>
            <person name="Glavina del Rio T."/>
            <person name="Dalin E."/>
            <person name="Tice H."/>
            <person name="Bruce D."/>
            <person name="Goodwin L."/>
            <person name="Pitluck S."/>
            <person name="Larimer F."/>
            <person name="Land M.L."/>
            <person name="Hauser L."/>
            <person name="Muyzer G."/>
        </authorList>
    </citation>
    <scope>NUCLEOTIDE SEQUENCE [LARGE SCALE GENOMIC DNA]</scope>
    <source>
        <strain evidence="7 8">AHT 1</strain>
    </source>
</reference>
<accession>C0GEI2</accession>
<evidence type="ECO:0000313" key="7">
    <source>
        <dbReference type="EMBL" id="EEG78476.1"/>
    </source>
</evidence>
<feature type="transmembrane region" description="Helical" evidence="5">
    <location>
        <begin position="275"/>
        <end position="294"/>
    </location>
</feature>
<comment type="caution">
    <text evidence="7">The sequence shown here is derived from an EMBL/GenBank/DDBJ whole genome shotgun (WGS) entry which is preliminary data.</text>
</comment>
<feature type="transmembrane region" description="Helical" evidence="5">
    <location>
        <begin position="21"/>
        <end position="39"/>
    </location>
</feature>
<sequence length="360" mass="39713">MSFRMLTIANLKMHLRNRSSLFWHFAFPLIFMVLFGLIFSGGMTSQIRVGLVDTSSDFDEVFNTAFAEIDNATLVEGEKDELIDDLKNGGLDAVIVLDESTAANSLIDVEIFYDQTQSLTGSMARSFIISLLDQIRMQAFAVPELFDVTETSVARETLSYMSFLMPGVIGMSIMFSALFGTSYPLVMEREKGILRRLRLTLVTPVSFIGAKTVGLLAIAFMQAAIIIITGILFFDVQIVGSLWAASFVVLIGCLMMVALGLLVAGLANRLESVDAIANSIGMPMMFLAGTFFPVDGAPRWLQTIATVLPLTYLNDALREILVTGSTLIDVSNTLLIIVAWTVVFFAFAIYLFKWEVNYQK</sequence>
<proteinExistence type="predicted"/>
<keyword evidence="4 5" id="KW-0472">Membrane</keyword>